<evidence type="ECO:0000313" key="2">
    <source>
        <dbReference type="EMBL" id="AIZ46002.1"/>
    </source>
</evidence>
<feature type="transmembrane region" description="Helical" evidence="1">
    <location>
        <begin position="78"/>
        <end position="95"/>
    </location>
</feature>
<proteinExistence type="predicted"/>
<feature type="transmembrane region" description="Helical" evidence="1">
    <location>
        <begin position="229"/>
        <end position="247"/>
    </location>
</feature>
<gene>
    <name evidence="2" type="ORF">QR90_14380</name>
</gene>
<dbReference type="Proteomes" id="UP000030634">
    <property type="component" value="Chromosome"/>
</dbReference>
<dbReference type="Pfam" id="PF04240">
    <property type="entry name" value="Caroten_synth"/>
    <property type="match status" value="1"/>
</dbReference>
<evidence type="ECO:0000313" key="3">
    <source>
        <dbReference type="Proteomes" id="UP000030634"/>
    </source>
</evidence>
<feature type="transmembrane region" description="Helical" evidence="1">
    <location>
        <begin position="12"/>
        <end position="30"/>
    </location>
</feature>
<feature type="transmembrane region" description="Helical" evidence="1">
    <location>
        <begin position="268"/>
        <end position="289"/>
    </location>
</feature>
<dbReference type="HOGENOM" id="CLU_058217_1_0_0"/>
<dbReference type="EMBL" id="CP010028">
    <property type="protein sequence ID" value="AIZ46002.1"/>
    <property type="molecule type" value="Genomic_DNA"/>
</dbReference>
<feature type="transmembrane region" description="Helical" evidence="1">
    <location>
        <begin position="101"/>
        <end position="119"/>
    </location>
</feature>
<dbReference type="InterPro" id="IPR007354">
    <property type="entry name" value="CruF-like"/>
</dbReference>
<feature type="transmembrane region" description="Helical" evidence="1">
    <location>
        <begin position="295"/>
        <end position="312"/>
    </location>
</feature>
<keyword evidence="1" id="KW-0472">Membrane</keyword>
<protein>
    <submittedName>
        <fullName evidence="2">Carotenoid 1,2-hydratase</fullName>
    </submittedName>
</protein>
<feature type="transmembrane region" description="Helical" evidence="1">
    <location>
        <begin position="164"/>
        <end position="186"/>
    </location>
</feature>
<dbReference type="PANTHER" id="PTHR39419:SF1">
    <property type="entry name" value="SLL0814 PROTEIN"/>
    <property type="match status" value="1"/>
</dbReference>
<dbReference type="KEGG" id="dsw:QR90_14380"/>
<dbReference type="PANTHER" id="PTHR39419">
    <property type="entry name" value="SLL0814 PROTEIN"/>
    <property type="match status" value="1"/>
</dbReference>
<dbReference type="AlphaFoldDB" id="A0A0A7KIH7"/>
<keyword evidence="1" id="KW-1133">Transmembrane helix</keyword>
<sequence length="316" mass="33800">MTRLPSHLLRFGLAFAALGVAFLGALLVLADQSAGWALIGVGVPLSGVLALAGDALGGDFSRTLQDRTRQLISETRPWMWLIALYAVLHVPVPLWPEGFGVLGLASTAALFVGALLYAAERVGWGRSWLMALLACGLGLSAEVIGTRTGFPFGLYSYATAPDPLVLGVPLMVPLGWFALTLSGLLLSGGRAWLAGLLLALWDVGLEPLMTAQRYWLWSDPNPIWAGAPIQNFLGWWAVGSGISWVLLKIGPRVFFPSLLGDRQVRPTGFNFAVAYPIEAFFLPGGLVLVGRYPEAAVTLLAMLLGLALARVVRRRG</sequence>
<accession>A0A0A7KIH7</accession>
<organism evidence="2 3">
    <name type="scientific">Deinococcus radiopugnans</name>
    <dbReference type="NCBI Taxonomy" id="57497"/>
    <lineage>
        <taxon>Bacteria</taxon>
        <taxon>Thermotogati</taxon>
        <taxon>Deinococcota</taxon>
        <taxon>Deinococci</taxon>
        <taxon>Deinococcales</taxon>
        <taxon>Deinococcaceae</taxon>
        <taxon>Deinococcus</taxon>
    </lineage>
</organism>
<feature type="transmembrane region" description="Helical" evidence="1">
    <location>
        <begin position="191"/>
        <end position="209"/>
    </location>
</feature>
<feature type="transmembrane region" description="Helical" evidence="1">
    <location>
        <begin position="126"/>
        <end position="144"/>
    </location>
</feature>
<feature type="transmembrane region" description="Helical" evidence="1">
    <location>
        <begin position="36"/>
        <end position="57"/>
    </location>
</feature>
<reference evidence="3" key="1">
    <citation type="submission" date="2014-11" db="EMBL/GenBank/DDBJ databases">
        <title>Hymenobacter sp. DG25B genome submission.</title>
        <authorList>
            <person name="Jung H.-Y."/>
            <person name="Kim M.K."/>
            <person name="Srinivasan S."/>
            <person name="Lim S."/>
        </authorList>
    </citation>
    <scope>NUCLEOTIDE SEQUENCE [LARGE SCALE GENOMIC DNA]</scope>
    <source>
        <strain evidence="3">DY59</strain>
    </source>
</reference>
<evidence type="ECO:0000256" key="1">
    <source>
        <dbReference type="SAM" id="Phobius"/>
    </source>
</evidence>
<name>A0A0A7KIH7_9DEIO</name>
<dbReference type="STRING" id="1182571.QR90_14380"/>
<keyword evidence="1" id="KW-0812">Transmembrane</keyword>